<dbReference type="EMBL" id="JACAZF010000002">
    <property type="protein sequence ID" value="KAF7312314.1"/>
    <property type="molecule type" value="Genomic_DNA"/>
</dbReference>
<dbReference type="GeneID" id="59341843"/>
<name>A0A8H6WB67_9AGAR</name>
<organism evidence="2 3">
    <name type="scientific">Mycena indigotica</name>
    <dbReference type="NCBI Taxonomy" id="2126181"/>
    <lineage>
        <taxon>Eukaryota</taxon>
        <taxon>Fungi</taxon>
        <taxon>Dikarya</taxon>
        <taxon>Basidiomycota</taxon>
        <taxon>Agaricomycotina</taxon>
        <taxon>Agaricomycetes</taxon>
        <taxon>Agaricomycetidae</taxon>
        <taxon>Agaricales</taxon>
        <taxon>Marasmiineae</taxon>
        <taxon>Mycenaceae</taxon>
        <taxon>Mycena</taxon>
    </lineage>
</organism>
<dbReference type="Gene3D" id="3.60.15.10">
    <property type="entry name" value="Ribonuclease Z/Hydroxyacylglutathione hydrolase-like"/>
    <property type="match status" value="1"/>
</dbReference>
<evidence type="ECO:0000313" key="3">
    <source>
        <dbReference type="Proteomes" id="UP000636479"/>
    </source>
</evidence>
<keyword evidence="3" id="KW-1185">Reference proteome</keyword>
<reference evidence="2" key="1">
    <citation type="submission" date="2020-05" db="EMBL/GenBank/DDBJ databases">
        <title>Mycena genomes resolve the evolution of fungal bioluminescence.</title>
        <authorList>
            <person name="Tsai I.J."/>
        </authorList>
    </citation>
    <scope>NUCLEOTIDE SEQUENCE</scope>
    <source>
        <strain evidence="2">171206Taipei</strain>
    </source>
</reference>
<evidence type="ECO:0000313" key="2">
    <source>
        <dbReference type="EMBL" id="KAF7312314.1"/>
    </source>
</evidence>
<sequence length="303" mass="34188">MLMPPSTAFRTQRLTSNTFLVSEHSDVYQEHPQIFVKRVPSAQTIVVIDTGCGGASEISDVEITSLRTYLEEIPLECNDNQPLNTGGSLQYVVVLTHCHYDHILAIEQFCDSRILVSAHSPSFISASNLPKHSLCESLGIRTPHYLPQLVPHHHEVHSMSNVPLGILILHTPGHVPDELAIYDKEEKMLYVGDTLYEDEMIIFPNEGSIVEWFASTASLITLVKTEGPDVRINSGHKTSCRPAYEVLHSTRNFIKDVVMGKEPVQRREWRRGEENVVYLQEGGRFSLRCPERLVLEAREHKGV</sequence>
<dbReference type="Pfam" id="PF00753">
    <property type="entry name" value="Lactamase_B"/>
    <property type="match status" value="1"/>
</dbReference>
<dbReference type="InterPro" id="IPR036866">
    <property type="entry name" value="RibonucZ/Hydroxyglut_hydro"/>
</dbReference>
<dbReference type="PANTHER" id="PTHR42951:SF4">
    <property type="entry name" value="ACYL-COENZYME A THIOESTERASE MBLAC2"/>
    <property type="match status" value="1"/>
</dbReference>
<dbReference type="AlphaFoldDB" id="A0A8H6WB67"/>
<proteinExistence type="predicted"/>
<evidence type="ECO:0000259" key="1">
    <source>
        <dbReference type="SMART" id="SM00849"/>
    </source>
</evidence>
<accession>A0A8H6WB67</accession>
<dbReference type="SUPFAM" id="SSF56281">
    <property type="entry name" value="Metallo-hydrolase/oxidoreductase"/>
    <property type="match status" value="1"/>
</dbReference>
<protein>
    <submittedName>
        <fullName evidence="2">Lactamase-B domain-containing protein</fullName>
    </submittedName>
</protein>
<dbReference type="PANTHER" id="PTHR42951">
    <property type="entry name" value="METALLO-BETA-LACTAMASE DOMAIN-CONTAINING"/>
    <property type="match status" value="1"/>
</dbReference>
<gene>
    <name evidence="2" type="ORF">MIND_00244400</name>
</gene>
<dbReference type="RefSeq" id="XP_037224422.1">
    <property type="nucleotide sequence ID" value="XM_037359327.1"/>
</dbReference>
<dbReference type="Proteomes" id="UP000636479">
    <property type="component" value="Unassembled WGS sequence"/>
</dbReference>
<dbReference type="InterPro" id="IPR050855">
    <property type="entry name" value="NDM-1-like"/>
</dbReference>
<comment type="caution">
    <text evidence="2">The sequence shown here is derived from an EMBL/GenBank/DDBJ whole genome shotgun (WGS) entry which is preliminary data.</text>
</comment>
<dbReference type="SMART" id="SM00849">
    <property type="entry name" value="Lactamase_B"/>
    <property type="match status" value="1"/>
</dbReference>
<dbReference type="CDD" id="cd06262">
    <property type="entry name" value="metallo-hydrolase-like_MBL-fold"/>
    <property type="match status" value="1"/>
</dbReference>
<dbReference type="OrthoDB" id="3341310at2759"/>
<dbReference type="InterPro" id="IPR001279">
    <property type="entry name" value="Metallo-B-lactamas"/>
</dbReference>
<feature type="domain" description="Metallo-beta-lactamase" evidence="1">
    <location>
        <begin position="30"/>
        <end position="236"/>
    </location>
</feature>